<feature type="domain" description="Glycosyl transferase family 8 C-terminal" evidence="9">
    <location>
        <begin position="294"/>
        <end position="347"/>
    </location>
</feature>
<dbReference type="InterPro" id="IPR013645">
    <property type="entry name" value="Glyco_transf_8N"/>
</dbReference>
<keyword evidence="7" id="KW-0460">Magnesium</keyword>
<keyword evidence="5 10" id="KW-0808">Transferase</keyword>
<evidence type="ECO:0000256" key="5">
    <source>
        <dbReference type="ARBA" id="ARBA00022679"/>
    </source>
</evidence>
<dbReference type="Proteomes" id="UP000247673">
    <property type="component" value="Unassembled WGS sequence"/>
</dbReference>
<dbReference type="InterPro" id="IPR002495">
    <property type="entry name" value="Glyco_trans_8"/>
</dbReference>
<name>A0A2V4E0G0_9GAMM</name>
<proteinExistence type="inferred from homology"/>
<dbReference type="Pfam" id="PF01501">
    <property type="entry name" value="Glyco_transf_8"/>
    <property type="match status" value="1"/>
</dbReference>
<comment type="caution">
    <text evidence="10">The sequence shown here is derived from an EMBL/GenBank/DDBJ whole genome shotgun (WGS) entry which is preliminary data.</text>
</comment>
<organism evidence="10 11">
    <name type="scientific">Gilliamella apis</name>
    <dbReference type="NCBI Taxonomy" id="1970738"/>
    <lineage>
        <taxon>Bacteria</taxon>
        <taxon>Pseudomonadati</taxon>
        <taxon>Pseudomonadota</taxon>
        <taxon>Gammaproteobacteria</taxon>
        <taxon>Orbales</taxon>
        <taxon>Orbaceae</taxon>
        <taxon>Gilliamella</taxon>
    </lineage>
</organism>
<dbReference type="InterPro" id="IPR050748">
    <property type="entry name" value="Glycosyltrans_8_dom-fam"/>
</dbReference>
<dbReference type="SUPFAM" id="SSF53448">
    <property type="entry name" value="Nucleotide-diphospho-sugar transferases"/>
    <property type="match status" value="1"/>
</dbReference>
<evidence type="ECO:0000256" key="1">
    <source>
        <dbReference type="ARBA" id="ARBA00001946"/>
    </source>
</evidence>
<evidence type="ECO:0000313" key="10">
    <source>
        <dbReference type="EMBL" id="PXY91542.1"/>
    </source>
</evidence>
<dbReference type="GO" id="GO:0046872">
    <property type="term" value="F:metal ion binding"/>
    <property type="evidence" value="ECO:0007669"/>
    <property type="project" value="UniProtKB-KW"/>
</dbReference>
<dbReference type="InterPro" id="IPR029044">
    <property type="entry name" value="Nucleotide-diphossugar_trans"/>
</dbReference>
<keyword evidence="11" id="KW-1185">Reference proteome</keyword>
<dbReference type="OrthoDB" id="9807549at2"/>
<dbReference type="Gene3D" id="3.90.550.10">
    <property type="entry name" value="Spore Coat Polysaccharide Biosynthesis Protein SpsA, Chain A"/>
    <property type="match status" value="1"/>
</dbReference>
<evidence type="ECO:0000256" key="7">
    <source>
        <dbReference type="ARBA" id="ARBA00022842"/>
    </source>
</evidence>
<evidence type="ECO:0000256" key="8">
    <source>
        <dbReference type="ARBA" id="ARBA00022985"/>
    </source>
</evidence>
<dbReference type="PANTHER" id="PTHR13778">
    <property type="entry name" value="GLYCOSYLTRANSFERASE 8 DOMAIN-CONTAINING PROTEIN"/>
    <property type="match status" value="1"/>
</dbReference>
<reference evidence="10 11" key="1">
    <citation type="submission" date="2018-05" db="EMBL/GenBank/DDBJ databases">
        <title>Reference genomes for bee gut microbiota database.</title>
        <authorList>
            <person name="Ellegaard K.M."/>
        </authorList>
    </citation>
    <scope>NUCLEOTIDE SEQUENCE [LARGE SCALE GENOMIC DNA]</scope>
    <source>
        <strain evidence="10 11">ESL0172</strain>
    </source>
</reference>
<evidence type="ECO:0000256" key="3">
    <source>
        <dbReference type="ARBA" id="ARBA00006351"/>
    </source>
</evidence>
<keyword evidence="4 10" id="KW-0328">Glycosyltransferase</keyword>
<comment type="pathway">
    <text evidence="2">Bacterial outer membrane biogenesis; LPS core biosynthesis.</text>
</comment>
<evidence type="ECO:0000259" key="9">
    <source>
        <dbReference type="Pfam" id="PF08437"/>
    </source>
</evidence>
<keyword evidence="8" id="KW-0448">Lipopolysaccharide biosynthesis</keyword>
<comment type="cofactor">
    <cofactor evidence="1">
        <name>Mg(2+)</name>
        <dbReference type="ChEBI" id="CHEBI:18420"/>
    </cofactor>
</comment>
<sequence length="351" mass="40358">MFIFNFFIKIDYVTINQISNFGHQAFMLAENLFISKVTTLFSHTIESQETVHIAFCFDDNYAMPAGIAMSSVMINNSDKNLVFHLFANSVSDEKIQKFHQLSEKNTTIICYEVSDEFSINPDTLVLHVSASTCLRFVVPQMLNKITSRVLYLDCDILCTNNLNHLINTDLSDKYAAVVPDVEKTQEKQCSACDIPYGEYFNAGMIYINTDMWVDNNLTEKAFAMINSGKVYKFADQDVLNILMQGKTQFLPKIFNQLTSLTVGGKEDSVLSDDTVIIHYVTGNKPWYQLYLTPLYQRYIAASPWANRKLLLANENAPSTTRRYAKLLASKHQYFKAFKYYFLYLKHKVFKK</sequence>
<keyword evidence="6" id="KW-0479">Metal-binding</keyword>
<evidence type="ECO:0000256" key="2">
    <source>
        <dbReference type="ARBA" id="ARBA00004713"/>
    </source>
</evidence>
<dbReference type="PANTHER" id="PTHR13778:SF47">
    <property type="entry name" value="LIPOPOLYSACCHARIDE 1,3-GALACTOSYLTRANSFERASE"/>
    <property type="match status" value="1"/>
</dbReference>
<evidence type="ECO:0000256" key="6">
    <source>
        <dbReference type="ARBA" id="ARBA00022723"/>
    </source>
</evidence>
<dbReference type="GO" id="GO:0008918">
    <property type="term" value="F:lipopolysaccharide 3-alpha-galactosyltransferase activity"/>
    <property type="evidence" value="ECO:0007669"/>
    <property type="project" value="InterPro"/>
</dbReference>
<protein>
    <submittedName>
        <fullName evidence="10">Lipopolysaccharide 1,3-galactosyltransferase</fullName>
    </submittedName>
</protein>
<dbReference type="EMBL" id="QGLO01000004">
    <property type="protein sequence ID" value="PXY91542.1"/>
    <property type="molecule type" value="Genomic_DNA"/>
</dbReference>
<evidence type="ECO:0000256" key="4">
    <source>
        <dbReference type="ARBA" id="ARBA00022676"/>
    </source>
</evidence>
<dbReference type="AlphaFoldDB" id="A0A2V4E0G0"/>
<evidence type="ECO:0000313" key="11">
    <source>
        <dbReference type="Proteomes" id="UP000247673"/>
    </source>
</evidence>
<comment type="similarity">
    <text evidence="3">Belongs to the glycosyltransferase 8 family.</text>
</comment>
<gene>
    <name evidence="10" type="ORF">DKK78_04250</name>
</gene>
<dbReference type="CDD" id="cd04194">
    <property type="entry name" value="GT8_A4GalT_like"/>
    <property type="match status" value="1"/>
</dbReference>
<accession>A0A2V4E0G0</accession>
<dbReference type="Pfam" id="PF08437">
    <property type="entry name" value="Glyco_transf_8C"/>
    <property type="match status" value="1"/>
</dbReference>